<accession>A0A7H1MN47</accession>
<reference evidence="1 2" key="1">
    <citation type="submission" date="2019-08" db="EMBL/GenBank/DDBJ databases">
        <authorList>
            <person name="Chang H.C."/>
            <person name="Mun S.Y."/>
        </authorList>
    </citation>
    <scope>NUCLEOTIDE SEQUENCE [LARGE SCALE GENOMIC DNA]</scope>
    <source>
        <strain evidence="1 2">SK</strain>
    </source>
</reference>
<organism evidence="1 2">
    <name type="scientific">Weissella koreensis</name>
    <dbReference type="NCBI Taxonomy" id="165096"/>
    <lineage>
        <taxon>Bacteria</taxon>
        <taxon>Bacillati</taxon>
        <taxon>Bacillota</taxon>
        <taxon>Bacilli</taxon>
        <taxon>Lactobacillales</taxon>
        <taxon>Lactobacillaceae</taxon>
        <taxon>Weissella</taxon>
    </lineage>
</organism>
<dbReference type="InterPro" id="IPR035942">
    <property type="entry name" value="Lp2179-like_sf"/>
</dbReference>
<dbReference type="InterPro" id="IPR014965">
    <property type="entry name" value="Amino_acid_metab_prot_put"/>
</dbReference>
<dbReference type="EMBL" id="CP043431">
    <property type="protein sequence ID" value="QNT64883.1"/>
    <property type="molecule type" value="Genomic_DNA"/>
</dbReference>
<dbReference type="Pfam" id="PF08866">
    <property type="entry name" value="DUF1831"/>
    <property type="match status" value="1"/>
</dbReference>
<dbReference type="SUPFAM" id="SSF160800">
    <property type="entry name" value="Lp2179-like"/>
    <property type="match status" value="1"/>
</dbReference>
<sequence length="113" mass="12647">MAFTKEVTILGDDITYEINPTLKKYALTDVGFVKNNAGTYVMQRALQPDKGLENSVKLKVAINGSVDGFKMKVVNASGNTNINIFKSNNQSDLVELLRYYLDELVSREIIKIK</sequence>
<gene>
    <name evidence="1" type="ORF">FY536_06330</name>
</gene>
<dbReference type="Gene3D" id="3.30.1820.10">
    <property type="entry name" value="Lp2179-like"/>
    <property type="match status" value="1"/>
</dbReference>
<dbReference type="Proteomes" id="UP000516446">
    <property type="component" value="Chromosome"/>
</dbReference>
<dbReference type="AlphaFoldDB" id="A0A7H1MN47"/>
<dbReference type="RefSeq" id="WP_006845229.1">
    <property type="nucleotide sequence ID" value="NZ_CP026847.1"/>
</dbReference>
<name>A0A7H1MN47_9LACO</name>
<keyword evidence="2" id="KW-1185">Reference proteome</keyword>
<proteinExistence type="predicted"/>
<protein>
    <submittedName>
        <fullName evidence="1">Cysteine desulfurase</fullName>
    </submittedName>
</protein>
<evidence type="ECO:0000313" key="2">
    <source>
        <dbReference type="Proteomes" id="UP000516446"/>
    </source>
</evidence>
<evidence type="ECO:0000313" key="1">
    <source>
        <dbReference type="EMBL" id="QNT64883.1"/>
    </source>
</evidence>